<keyword evidence="3" id="KW-1185">Reference proteome</keyword>
<feature type="region of interest" description="Disordered" evidence="1">
    <location>
        <begin position="1"/>
        <end position="20"/>
    </location>
</feature>
<feature type="region of interest" description="Disordered" evidence="1">
    <location>
        <begin position="47"/>
        <end position="78"/>
    </location>
</feature>
<dbReference type="EMBL" id="SDMP01000004">
    <property type="protein sequence ID" value="RYR62153.1"/>
    <property type="molecule type" value="Genomic_DNA"/>
</dbReference>
<sequence length="78" mass="7887">MVVASPSFADDLTRSGDKEVGITDMTSVSLQGGTPDGIDDVLRDDDVEPDIIANDSGHDIAGSNPTRGGGASSPGTQQ</sequence>
<gene>
    <name evidence="2" type="ORF">Ahy_A04g019528</name>
</gene>
<proteinExistence type="predicted"/>
<reference evidence="2 3" key="1">
    <citation type="submission" date="2019-01" db="EMBL/GenBank/DDBJ databases">
        <title>Sequencing of cultivated peanut Arachis hypogaea provides insights into genome evolution and oil improvement.</title>
        <authorList>
            <person name="Chen X."/>
        </authorList>
    </citation>
    <scope>NUCLEOTIDE SEQUENCE [LARGE SCALE GENOMIC DNA]</scope>
    <source>
        <strain evidence="3">cv. Fuhuasheng</strain>
        <tissue evidence="2">Leaves</tissue>
    </source>
</reference>
<comment type="caution">
    <text evidence="2">The sequence shown here is derived from an EMBL/GenBank/DDBJ whole genome shotgun (WGS) entry which is preliminary data.</text>
</comment>
<protein>
    <submittedName>
        <fullName evidence="2">Uncharacterized protein</fullName>
    </submittedName>
</protein>
<dbReference type="Proteomes" id="UP000289738">
    <property type="component" value="Chromosome A04"/>
</dbReference>
<name>A0A445DG73_ARAHY</name>
<feature type="compositionally biased region" description="Basic and acidic residues" evidence="1">
    <location>
        <begin position="11"/>
        <end position="20"/>
    </location>
</feature>
<accession>A0A445DG73</accession>
<evidence type="ECO:0000313" key="2">
    <source>
        <dbReference type="EMBL" id="RYR62153.1"/>
    </source>
</evidence>
<evidence type="ECO:0000313" key="3">
    <source>
        <dbReference type="Proteomes" id="UP000289738"/>
    </source>
</evidence>
<dbReference type="AlphaFoldDB" id="A0A445DG73"/>
<evidence type="ECO:0000256" key="1">
    <source>
        <dbReference type="SAM" id="MobiDB-lite"/>
    </source>
</evidence>
<organism evidence="2 3">
    <name type="scientific">Arachis hypogaea</name>
    <name type="common">Peanut</name>
    <dbReference type="NCBI Taxonomy" id="3818"/>
    <lineage>
        <taxon>Eukaryota</taxon>
        <taxon>Viridiplantae</taxon>
        <taxon>Streptophyta</taxon>
        <taxon>Embryophyta</taxon>
        <taxon>Tracheophyta</taxon>
        <taxon>Spermatophyta</taxon>
        <taxon>Magnoliopsida</taxon>
        <taxon>eudicotyledons</taxon>
        <taxon>Gunneridae</taxon>
        <taxon>Pentapetalae</taxon>
        <taxon>rosids</taxon>
        <taxon>fabids</taxon>
        <taxon>Fabales</taxon>
        <taxon>Fabaceae</taxon>
        <taxon>Papilionoideae</taxon>
        <taxon>50 kb inversion clade</taxon>
        <taxon>dalbergioids sensu lato</taxon>
        <taxon>Dalbergieae</taxon>
        <taxon>Pterocarpus clade</taxon>
        <taxon>Arachis</taxon>
    </lineage>
</organism>